<evidence type="ECO:0000256" key="1">
    <source>
        <dbReference type="ARBA" id="ARBA00022722"/>
    </source>
</evidence>
<dbReference type="PANTHER" id="PTHR42646:SF2">
    <property type="entry name" value="5'-3' EXONUCLEASE FAMILY PROTEIN"/>
    <property type="match status" value="1"/>
</dbReference>
<dbReference type="CDD" id="cd09860">
    <property type="entry name" value="PIN_T4-like"/>
    <property type="match status" value="1"/>
</dbReference>
<dbReference type="SUPFAM" id="SSF47807">
    <property type="entry name" value="5' to 3' exonuclease, C-terminal subdomain"/>
    <property type="match status" value="1"/>
</dbReference>
<dbReference type="GO" id="GO:0008409">
    <property type="term" value="F:5'-3' exonuclease activity"/>
    <property type="evidence" value="ECO:0007669"/>
    <property type="project" value="InterPro"/>
</dbReference>
<dbReference type="AlphaFoldDB" id="A0A382G3W7"/>
<keyword evidence="1" id="KW-0540">Nuclease</keyword>
<organism evidence="4">
    <name type="scientific">marine metagenome</name>
    <dbReference type="NCBI Taxonomy" id="408172"/>
    <lineage>
        <taxon>unclassified sequences</taxon>
        <taxon>metagenomes</taxon>
        <taxon>ecological metagenomes</taxon>
    </lineage>
</organism>
<evidence type="ECO:0000259" key="3">
    <source>
        <dbReference type="SMART" id="SM00475"/>
    </source>
</evidence>
<dbReference type="GO" id="GO:0017108">
    <property type="term" value="F:5'-flap endonuclease activity"/>
    <property type="evidence" value="ECO:0007669"/>
    <property type="project" value="InterPro"/>
</dbReference>
<dbReference type="Gene3D" id="3.40.50.1010">
    <property type="entry name" value="5'-nuclease"/>
    <property type="match status" value="1"/>
</dbReference>
<dbReference type="InterPro" id="IPR002421">
    <property type="entry name" value="5-3_exonuclease"/>
</dbReference>
<proteinExistence type="predicted"/>
<dbReference type="GO" id="GO:0033567">
    <property type="term" value="P:DNA replication, Okazaki fragment processing"/>
    <property type="evidence" value="ECO:0007669"/>
    <property type="project" value="InterPro"/>
</dbReference>
<dbReference type="Gene3D" id="1.10.150.20">
    <property type="entry name" value="5' to 3' exonuclease, C-terminal subdomain"/>
    <property type="match status" value="1"/>
</dbReference>
<protein>
    <recommendedName>
        <fullName evidence="3">5'-3' exonuclease domain-containing protein</fullName>
    </recommendedName>
</protein>
<accession>A0A382G3W7</accession>
<dbReference type="PANTHER" id="PTHR42646">
    <property type="entry name" value="FLAP ENDONUCLEASE XNI"/>
    <property type="match status" value="1"/>
</dbReference>
<reference evidence="4" key="1">
    <citation type="submission" date="2018-05" db="EMBL/GenBank/DDBJ databases">
        <authorList>
            <person name="Lanie J.A."/>
            <person name="Ng W.-L."/>
            <person name="Kazmierczak K.M."/>
            <person name="Andrzejewski T.M."/>
            <person name="Davidsen T.M."/>
            <person name="Wayne K.J."/>
            <person name="Tettelin H."/>
            <person name="Glass J.I."/>
            <person name="Rusch D."/>
            <person name="Podicherti R."/>
            <person name="Tsui H.-C.T."/>
            <person name="Winkler M.E."/>
        </authorList>
    </citation>
    <scope>NUCLEOTIDE SEQUENCE</scope>
</reference>
<dbReference type="SMART" id="SM00475">
    <property type="entry name" value="53EXOc"/>
    <property type="match status" value="1"/>
</dbReference>
<keyword evidence="2" id="KW-0378">Hydrolase</keyword>
<dbReference type="SUPFAM" id="SSF88723">
    <property type="entry name" value="PIN domain-like"/>
    <property type="match status" value="1"/>
</dbReference>
<feature type="domain" description="5'-3' exonuclease" evidence="3">
    <location>
        <begin position="4"/>
        <end position="216"/>
    </location>
</feature>
<dbReference type="InterPro" id="IPR029060">
    <property type="entry name" value="PIN-like_dom_sf"/>
</dbReference>
<dbReference type="InterPro" id="IPR038969">
    <property type="entry name" value="FEN"/>
</dbReference>
<dbReference type="InterPro" id="IPR036276">
    <property type="entry name" value="T4_RNaseH_C"/>
</dbReference>
<dbReference type="InterPro" id="IPR020046">
    <property type="entry name" value="5-3_exonucl_a-hlix_arch_N"/>
</dbReference>
<dbReference type="Pfam" id="PF09293">
    <property type="entry name" value="RNaseH_C"/>
    <property type="match status" value="1"/>
</dbReference>
<dbReference type="Pfam" id="PF02739">
    <property type="entry name" value="5_3_exonuc_N"/>
    <property type="match status" value="1"/>
</dbReference>
<evidence type="ECO:0000256" key="2">
    <source>
        <dbReference type="ARBA" id="ARBA00022801"/>
    </source>
</evidence>
<dbReference type="GO" id="GO:0003677">
    <property type="term" value="F:DNA binding"/>
    <property type="evidence" value="ECO:0007669"/>
    <property type="project" value="InterPro"/>
</dbReference>
<gene>
    <name evidence="4" type="ORF">METZ01_LOCUS222824</name>
</gene>
<name>A0A382G3W7_9ZZZZ</name>
<evidence type="ECO:0000313" key="4">
    <source>
        <dbReference type="EMBL" id="SVB69970.1"/>
    </source>
</evidence>
<dbReference type="InterPro" id="IPR036279">
    <property type="entry name" value="5-3_exonuclease_C_sf"/>
</dbReference>
<sequence length="270" mass="32338">MMNKKAMSEDFVRHAVLNTIRMYHYKFTKEYGELVVCCDAPDNWRKDAFKYYKAQRKTTRDKSDFDWSELFRLLHKIREEISENFPYKVIYIEGAEADDIIATIVMDQEHKTERMLSEFPILILSSDKDFIQLQKYPNVDQYSPLTKKFLNTDNPDTFLREHILRGDTSDGVPNFLSSDDTFVTDKRQTPLSKKKVSVWSELEPDVFCQGEQLRNYRRNEMLIDFTKIPEWLQINIVDEYVNQPAVDRSRLFNYFIKYKLKNLMEHINEF</sequence>
<dbReference type="EMBL" id="UINC01053450">
    <property type="protein sequence ID" value="SVB69970.1"/>
    <property type="molecule type" value="Genomic_DNA"/>
</dbReference>